<evidence type="ECO:0000256" key="12">
    <source>
        <dbReference type="SAM" id="MobiDB-lite"/>
    </source>
</evidence>
<feature type="region of interest" description="Disordered" evidence="12">
    <location>
        <begin position="1436"/>
        <end position="1459"/>
    </location>
</feature>
<dbReference type="GO" id="GO:0003682">
    <property type="term" value="F:chromatin binding"/>
    <property type="evidence" value="ECO:0007669"/>
    <property type="project" value="TreeGrafter"/>
</dbReference>
<keyword evidence="15" id="KW-1185">Reference proteome</keyword>
<dbReference type="GO" id="GO:0005634">
    <property type="term" value="C:nucleus"/>
    <property type="evidence" value="ECO:0007669"/>
    <property type="project" value="UniProtKB-SubCell"/>
</dbReference>
<name>A0A0J0XQ31_9TREE</name>
<feature type="compositionally biased region" description="Low complexity" evidence="12">
    <location>
        <begin position="499"/>
        <end position="518"/>
    </location>
</feature>
<sequence>MPPPPPRQGYPPNNNSSHSIHPQQQQSSSYSHSPTITSTSYPPHSPHPHHLPHEQQYPYPPHQQLSQPPHLPPHPQHLSSHSQHPSSSSSSSSTYPPPVVAAYDHHQHQQSPPHFPSPQAQPYYQQSSPHPHHQHQIYPPPTPDYGSYLHQGYLGAHNAFAPSPSAVASPGPFDSPAQPSPVWPQQQPQPQPHFYLQQQQQQQQQQHAEQSHAPLQPSAQPLPAAITPAPSSSLPSAPAPLGENAATVPPRIKFNLAAIRASGQGDDMPVNTRRRKSTSVKVEEDHGRSTRHSRRAAVAVSYAEDDDDFEDPPESPPPPARTTRRTRGHDDDDDDGEYGNGDAEGEADESTPLVGTRRSSRASKTSTRFHGEDDFETSMIVDSSPGPGARASPPLAVGGRTTRRRRVVQGSDDGEGHEPHVNGSAEPPAPLQPPVPEPAHDLPLSQRGARAKRRSSEEDGESFNPSESERASSSETDADGVEFVDEHEDDEKDSFVSVTPPRRSTRQTRQTRSTAAPRRSTRGRRADPDSEDEYGSKGRNLRKRESRPNYQLPPMDISAEIAAADMVNKAIAAASGPRGGRRPGGGFGGAARFGHGGGLKPLPWSVKGKDFAQAMGDPDSSDSDNDLLPRANAAGAAAALGGGGPGGPGGARGPGIPGPTDVPNFGRVNPKSNMADADPLGVDVNVTFDRVGGLDGHINQLKEMVALPLLYPELFQQFGIIPPRGVLFHGPPGTGKTLLARALAASCSNGNQKIAFFMRKGADVLSKWVGEAERQLRMLFEEARASQPSIIFFDEIDGLAPVRSSKQDQIHASLVSTLLALMDGMDGRGQVIVIGATNRPDAVDPALRRPGRFDREFYFPLPNRDARRQIISINTRQWEPQLPEDMLDTLATITKGYGGADLRALCTEAALNAIQRKYPQIYKTTDRLQVQPGSVRVQPKDFMLAVKKIVPSSARSTSSAAIQLPNQLVPLLSHDLDRLKSAVDLALPRVKKRTALEEAEFEDDDGDSFEKEMMLQSLDQLRTYRPRLLVHGPPGSGQTYLGPAILHHLEGFHVQSFDLATLMGDSTRTPEAAIVQMFVEAKRHQPSIIFIPSLGQWSETLSETARSTARALLDGISPSDPVLLLAIVDGPVSTLPPDVRAWFGFSDDNRIQLGTPTLEQRGQFFQELIDTVQRPPTAFPDGVARKKRVLEELPKAEPLPPRKPTEAEVQREVNREEAARQMLYVSFSSLISELCRKYKRPVQIVKEEAFALHNYLTEQAAASQPPPPAEGIVAETVNGAPDGVGVVESQVTDAPGAMVMTQLDPTVPVAEAPVDGVGMTINPEPVAPIVAESTDPTVPIEAPGVALPAWQPHDMDLDTVQRKLTRHKYYTPTEVLADIALIEENARHSSDPDRQLKVIEMAGHARIHVQSFDPRWTPEFENLAVRMRARKAERAAAKAASQAATRRGSPASADGALPGAPAAPAIATVVPAEVPAELPTEFEPVTDAVANGKRDREGDEDPEPPSKRARDDAMDIEMNGAHAAEPEKARTPTPAPAPVHVPTPSPEPEVVYPPLVVPEEELEQLSRALKHSTAQLNVEELEQLRASLLDRIWRSRRDWDRTALLGSMREAVGRFVSEAADARRAAVEMTY</sequence>
<dbReference type="InterPro" id="IPR036427">
    <property type="entry name" value="Bromodomain-like_sf"/>
</dbReference>
<feature type="compositionally biased region" description="Pro residues" evidence="12">
    <location>
        <begin position="427"/>
        <end position="437"/>
    </location>
</feature>
<dbReference type="InterPro" id="IPR003593">
    <property type="entry name" value="AAA+_ATPase"/>
</dbReference>
<keyword evidence="11" id="KW-0175">Coiled coil</keyword>
<feature type="compositionally biased region" description="Pro residues" evidence="12">
    <location>
        <begin position="1533"/>
        <end position="1547"/>
    </location>
</feature>
<feature type="compositionally biased region" description="Low complexity" evidence="12">
    <location>
        <begin position="161"/>
        <end position="170"/>
    </location>
</feature>
<proteinExistence type="inferred from homology"/>
<dbReference type="InterPro" id="IPR003959">
    <property type="entry name" value="ATPase_AAA_core"/>
</dbReference>
<evidence type="ECO:0000256" key="8">
    <source>
        <dbReference type="ARBA" id="ARBA00023117"/>
    </source>
</evidence>
<keyword evidence="4" id="KW-0158">Chromosome</keyword>
<evidence type="ECO:0000313" key="14">
    <source>
        <dbReference type="EMBL" id="KLT43208.1"/>
    </source>
</evidence>
<keyword evidence="7" id="KW-0067">ATP-binding</keyword>
<dbReference type="GO" id="GO:0006337">
    <property type="term" value="P:nucleosome disassembly"/>
    <property type="evidence" value="ECO:0007669"/>
    <property type="project" value="TreeGrafter"/>
</dbReference>
<evidence type="ECO:0000256" key="1">
    <source>
        <dbReference type="ARBA" id="ARBA00004123"/>
    </source>
</evidence>
<dbReference type="GO" id="GO:0140674">
    <property type="term" value="F:ATP-dependent histone chaperone activity"/>
    <property type="evidence" value="ECO:0007669"/>
    <property type="project" value="UniProtKB-ARBA"/>
</dbReference>
<dbReference type="Gene3D" id="3.40.50.300">
    <property type="entry name" value="P-loop containing nucleotide triphosphate hydrolases"/>
    <property type="match status" value="2"/>
</dbReference>
<keyword evidence="8 10" id="KW-0103">Bromodomain</keyword>
<evidence type="ECO:0000256" key="9">
    <source>
        <dbReference type="ARBA" id="ARBA00023242"/>
    </source>
</evidence>
<feature type="compositionally biased region" description="Pro residues" evidence="12">
    <location>
        <begin position="178"/>
        <end position="191"/>
    </location>
</feature>
<dbReference type="InterPro" id="IPR003960">
    <property type="entry name" value="ATPase_AAA_CS"/>
</dbReference>
<comment type="similarity">
    <text evidence="3">Belongs to the AAA ATPase family.</text>
</comment>
<feature type="compositionally biased region" description="Low complexity" evidence="12">
    <location>
        <begin position="1437"/>
        <end position="1459"/>
    </location>
</feature>
<feature type="compositionally biased region" description="Low complexity" evidence="12">
    <location>
        <begin position="383"/>
        <end position="400"/>
    </location>
</feature>
<keyword evidence="5" id="KW-0547">Nucleotide-binding</keyword>
<feature type="coiled-coil region" evidence="11">
    <location>
        <begin position="1562"/>
        <end position="1591"/>
    </location>
</feature>
<feature type="compositionally biased region" description="Low complexity" evidence="12">
    <location>
        <begin position="109"/>
        <end position="129"/>
    </location>
</feature>
<feature type="compositionally biased region" description="Acidic residues" evidence="12">
    <location>
        <begin position="303"/>
        <end position="313"/>
    </location>
</feature>
<dbReference type="InterPro" id="IPR001487">
    <property type="entry name" value="Bromodomain"/>
</dbReference>
<evidence type="ECO:0000256" key="2">
    <source>
        <dbReference type="ARBA" id="ARBA00004286"/>
    </source>
</evidence>
<dbReference type="PANTHER" id="PTHR23069">
    <property type="entry name" value="AAA DOMAIN-CONTAINING"/>
    <property type="match status" value="1"/>
</dbReference>
<accession>A0A0J0XQ31</accession>
<evidence type="ECO:0000313" key="15">
    <source>
        <dbReference type="Proteomes" id="UP000053611"/>
    </source>
</evidence>
<feature type="compositionally biased region" description="Basic and acidic residues" evidence="12">
    <location>
        <begin position="1504"/>
        <end position="1513"/>
    </location>
</feature>
<dbReference type="Proteomes" id="UP000053611">
    <property type="component" value="Unassembled WGS sequence"/>
</dbReference>
<dbReference type="Pfam" id="PF00004">
    <property type="entry name" value="AAA"/>
    <property type="match status" value="2"/>
</dbReference>
<evidence type="ECO:0000259" key="13">
    <source>
        <dbReference type="PROSITE" id="PS50014"/>
    </source>
</evidence>
<dbReference type="SUPFAM" id="SSF47370">
    <property type="entry name" value="Bromodomain"/>
    <property type="match status" value="1"/>
</dbReference>
<dbReference type="GO" id="GO:0005524">
    <property type="term" value="F:ATP binding"/>
    <property type="evidence" value="ECO:0007669"/>
    <property type="project" value="UniProtKB-KW"/>
</dbReference>
<evidence type="ECO:0000256" key="7">
    <source>
        <dbReference type="ARBA" id="ARBA00022840"/>
    </source>
</evidence>
<dbReference type="PROSITE" id="PS50014">
    <property type="entry name" value="BROMODOMAIN_2"/>
    <property type="match status" value="1"/>
</dbReference>
<dbReference type="GO" id="GO:0042393">
    <property type="term" value="F:histone binding"/>
    <property type="evidence" value="ECO:0007669"/>
    <property type="project" value="UniProtKB-ARBA"/>
</dbReference>
<dbReference type="FunFam" id="1.10.8.60:FF:000016">
    <property type="entry name" value="ATPase family AAA domain-containing protein 2B"/>
    <property type="match status" value="1"/>
</dbReference>
<dbReference type="GO" id="GO:0000785">
    <property type="term" value="C:chromatin"/>
    <property type="evidence" value="ECO:0007669"/>
    <property type="project" value="UniProtKB-ARBA"/>
</dbReference>
<evidence type="ECO:0000256" key="3">
    <source>
        <dbReference type="ARBA" id="ARBA00006914"/>
    </source>
</evidence>
<dbReference type="FunFam" id="3.40.50.300:FF:000061">
    <property type="entry name" value="ATPase family, AAA domain-containing 2"/>
    <property type="match status" value="1"/>
</dbReference>
<feature type="compositionally biased region" description="Acidic residues" evidence="12">
    <location>
        <begin position="331"/>
        <end position="349"/>
    </location>
</feature>
<dbReference type="OrthoDB" id="5421at2759"/>
<dbReference type="GO" id="GO:0016887">
    <property type="term" value="F:ATP hydrolysis activity"/>
    <property type="evidence" value="ECO:0007669"/>
    <property type="project" value="InterPro"/>
</dbReference>
<dbReference type="STRING" id="879819.A0A0J0XQ31"/>
<dbReference type="Gene3D" id="1.20.920.10">
    <property type="entry name" value="Bromodomain-like"/>
    <property type="match status" value="1"/>
</dbReference>
<protein>
    <submittedName>
        <fullName evidence="14">AAA-domain-containing protein</fullName>
    </submittedName>
</protein>
<dbReference type="GO" id="GO:0006334">
    <property type="term" value="P:nucleosome assembly"/>
    <property type="evidence" value="ECO:0007669"/>
    <property type="project" value="TreeGrafter"/>
</dbReference>
<feature type="compositionally biased region" description="Low complexity" evidence="12">
    <location>
        <begin position="192"/>
        <end position="241"/>
    </location>
</feature>
<dbReference type="InterPro" id="IPR027417">
    <property type="entry name" value="P-loop_NTPase"/>
</dbReference>
<keyword evidence="6" id="KW-0378">Hydrolase</keyword>
<feature type="compositionally biased region" description="Low complexity" evidence="12">
    <location>
        <begin position="54"/>
        <end position="68"/>
    </location>
</feature>
<dbReference type="Gene3D" id="1.10.8.60">
    <property type="match status" value="1"/>
</dbReference>
<dbReference type="EMBL" id="KQ087197">
    <property type="protein sequence ID" value="KLT43208.1"/>
    <property type="molecule type" value="Genomic_DNA"/>
</dbReference>
<feature type="compositionally biased region" description="Gly residues" evidence="12">
    <location>
        <begin position="640"/>
        <end position="655"/>
    </location>
</feature>
<dbReference type="Pfam" id="PF00439">
    <property type="entry name" value="Bromodomain"/>
    <property type="match status" value="1"/>
</dbReference>
<comment type="subcellular location">
    <subcellularLocation>
        <location evidence="2">Chromosome</location>
    </subcellularLocation>
    <subcellularLocation>
        <location evidence="1">Nucleus</location>
    </subcellularLocation>
</comment>
<feature type="region of interest" description="Disordered" evidence="12">
    <location>
        <begin position="636"/>
        <end position="676"/>
    </location>
</feature>
<organism evidence="14 15">
    <name type="scientific">Cutaneotrichosporon oleaginosum</name>
    <dbReference type="NCBI Taxonomy" id="879819"/>
    <lineage>
        <taxon>Eukaryota</taxon>
        <taxon>Fungi</taxon>
        <taxon>Dikarya</taxon>
        <taxon>Basidiomycota</taxon>
        <taxon>Agaricomycotina</taxon>
        <taxon>Tremellomycetes</taxon>
        <taxon>Trichosporonales</taxon>
        <taxon>Trichosporonaceae</taxon>
        <taxon>Cutaneotrichosporon</taxon>
    </lineage>
</organism>
<evidence type="ECO:0000256" key="6">
    <source>
        <dbReference type="ARBA" id="ARBA00022801"/>
    </source>
</evidence>
<gene>
    <name evidence="14" type="ORF">CC85DRAFT_258989</name>
</gene>
<reference evidence="14 15" key="1">
    <citation type="submission" date="2015-03" db="EMBL/GenBank/DDBJ databases">
        <title>Genomics and transcriptomics of the oil-accumulating basidiomycete yeast T. oleaginosus allow insights into substrate utilization and the diverse evolutionary trajectories of mating systems in fungi.</title>
        <authorList>
            <consortium name="DOE Joint Genome Institute"/>
            <person name="Kourist R."/>
            <person name="Kracht O."/>
            <person name="Bracharz F."/>
            <person name="Lipzen A."/>
            <person name="Nolan M."/>
            <person name="Ohm R."/>
            <person name="Grigoriev I."/>
            <person name="Sun S."/>
            <person name="Heitman J."/>
            <person name="Bruck T."/>
            <person name="Nowrousian M."/>
        </authorList>
    </citation>
    <scope>NUCLEOTIDE SEQUENCE [LARGE SCALE GENOMIC DNA]</scope>
    <source>
        <strain evidence="14 15">IBC0246</strain>
    </source>
</reference>
<dbReference type="FunFam" id="3.40.50.300:FF:001218">
    <property type="entry name" value="AAA family ATPase, putative"/>
    <property type="match status" value="1"/>
</dbReference>
<dbReference type="PROSITE" id="PS00674">
    <property type="entry name" value="AAA"/>
    <property type="match status" value="1"/>
</dbReference>
<dbReference type="PANTHER" id="PTHR23069:SF0">
    <property type="entry name" value="TAT-BINDING HOMOLOG 7"/>
    <property type="match status" value="1"/>
</dbReference>
<evidence type="ECO:0000256" key="4">
    <source>
        <dbReference type="ARBA" id="ARBA00022454"/>
    </source>
</evidence>
<dbReference type="InterPro" id="IPR041569">
    <property type="entry name" value="AAA_lid_3"/>
</dbReference>
<dbReference type="SUPFAM" id="SSF52540">
    <property type="entry name" value="P-loop containing nucleoside triphosphate hydrolases"/>
    <property type="match status" value="2"/>
</dbReference>
<feature type="compositionally biased region" description="Low complexity" evidence="12">
    <location>
        <begin position="76"/>
        <end position="94"/>
    </location>
</feature>
<feature type="domain" description="Bromo" evidence="13">
    <location>
        <begin position="1355"/>
        <end position="1397"/>
    </location>
</feature>
<keyword evidence="9" id="KW-0539">Nucleus</keyword>
<dbReference type="InterPro" id="IPR045199">
    <property type="entry name" value="ATAD2-like"/>
</dbReference>
<dbReference type="SMART" id="SM00382">
    <property type="entry name" value="AAA"/>
    <property type="match status" value="2"/>
</dbReference>
<feature type="region of interest" description="Disordered" evidence="12">
    <location>
        <begin position="1477"/>
        <end position="1547"/>
    </location>
</feature>
<dbReference type="GeneID" id="28981390"/>
<evidence type="ECO:0000256" key="10">
    <source>
        <dbReference type="PROSITE-ProRule" id="PRU00035"/>
    </source>
</evidence>
<feature type="compositionally biased region" description="Low complexity" evidence="12">
    <location>
        <begin position="10"/>
        <end position="42"/>
    </location>
</feature>
<dbReference type="GO" id="GO:0045815">
    <property type="term" value="P:transcription initiation-coupled chromatin remodeling"/>
    <property type="evidence" value="ECO:0007669"/>
    <property type="project" value="TreeGrafter"/>
</dbReference>
<evidence type="ECO:0000256" key="11">
    <source>
        <dbReference type="SAM" id="Coils"/>
    </source>
</evidence>
<feature type="region of interest" description="Disordered" evidence="12">
    <location>
        <begin position="1"/>
        <end position="246"/>
    </location>
</feature>
<dbReference type="Pfam" id="PF17862">
    <property type="entry name" value="AAA_lid_3"/>
    <property type="match status" value="1"/>
</dbReference>
<feature type="compositionally biased region" description="Acidic residues" evidence="12">
    <location>
        <begin position="476"/>
        <end position="492"/>
    </location>
</feature>
<evidence type="ECO:0000256" key="5">
    <source>
        <dbReference type="ARBA" id="ARBA00022741"/>
    </source>
</evidence>
<feature type="region of interest" description="Disordered" evidence="12">
    <location>
        <begin position="259"/>
        <end position="554"/>
    </location>
</feature>